<dbReference type="Proteomes" id="UP000253551">
    <property type="component" value="Unassembled WGS sequence"/>
</dbReference>
<name>A0A367JSB5_RHIST</name>
<evidence type="ECO:0000256" key="5">
    <source>
        <dbReference type="ARBA" id="ARBA00093456"/>
    </source>
</evidence>
<dbReference type="GO" id="GO:0070182">
    <property type="term" value="F:DNA polymerase binding"/>
    <property type="evidence" value="ECO:0007669"/>
    <property type="project" value="TreeGrafter"/>
</dbReference>
<organism evidence="6 7">
    <name type="scientific">Rhizopus stolonifer</name>
    <name type="common">Rhizopus nigricans</name>
    <dbReference type="NCBI Taxonomy" id="4846"/>
    <lineage>
        <taxon>Eukaryota</taxon>
        <taxon>Fungi</taxon>
        <taxon>Fungi incertae sedis</taxon>
        <taxon>Mucoromycota</taxon>
        <taxon>Mucoromycotina</taxon>
        <taxon>Mucoromycetes</taxon>
        <taxon>Mucorales</taxon>
        <taxon>Mucorineae</taxon>
        <taxon>Rhizopodaceae</taxon>
        <taxon>Rhizopus</taxon>
    </lineage>
</organism>
<dbReference type="GO" id="GO:0031573">
    <property type="term" value="P:mitotic intra-S DNA damage checkpoint signaling"/>
    <property type="evidence" value="ECO:0007669"/>
    <property type="project" value="TreeGrafter"/>
</dbReference>
<proteinExistence type="inferred from homology"/>
<evidence type="ECO:0000256" key="1">
    <source>
        <dbReference type="ARBA" id="ARBA00004123"/>
    </source>
</evidence>
<feature type="non-terminal residue" evidence="6">
    <location>
        <position position="1"/>
    </location>
</feature>
<sequence length="329" mass="37935">VSHILNILNKLISWPDIQNSDNQEILQNIIRSIADRISGDSKQKKNSTTQDEDLQQAFRYLSQFGNSIPQSTTAVLLFKILQRLMTFSGQASANLKRDALGVVKQIISTGWFDWRDIRKDIQFLFEQYIELSKNPLEVLHDIVNRVLPAFEEEQSLKEYPLLREDTLINHYQATFDMLKDTDQEAEVVLLQTSQIVKAFERITNYVKTKENKSLLGILLKTSRTYIEQFTKHSIPYFTGIFKAHSNSVLAIFKDFQTTTRMLQIICSHVKVQKEVQLSSYVPPLKKALEIVIYQVKMLLTENRIPSSAFFMGALKHRDMRGAEISSQVS</sequence>
<dbReference type="GO" id="GO:1990918">
    <property type="term" value="P:double-strand break repair involved in meiotic recombination"/>
    <property type="evidence" value="ECO:0007669"/>
    <property type="project" value="TreeGrafter"/>
</dbReference>
<dbReference type="InterPro" id="IPR016024">
    <property type="entry name" value="ARM-type_fold"/>
</dbReference>
<keyword evidence="7" id="KW-1185">Reference proteome</keyword>
<evidence type="ECO:0000256" key="2">
    <source>
        <dbReference type="ARBA" id="ARBA00022499"/>
    </source>
</evidence>
<keyword evidence="4" id="KW-0539">Nucleus</keyword>
<evidence type="ECO:0000256" key="3">
    <source>
        <dbReference type="ARBA" id="ARBA00022843"/>
    </source>
</evidence>
<accession>A0A367JSB5</accession>
<keyword evidence="3" id="KW-0832">Ubl conjugation</keyword>
<dbReference type="EMBL" id="PJQM01002779">
    <property type="protein sequence ID" value="RCH92843.1"/>
    <property type="molecule type" value="Genomic_DNA"/>
</dbReference>
<comment type="caution">
    <text evidence="6">The sequence shown here is derived from an EMBL/GenBank/DDBJ whole genome shotgun (WGS) entry which is preliminary data.</text>
</comment>
<protein>
    <submittedName>
        <fullName evidence="6">Fanconi anemia group D2 protein</fullName>
    </submittedName>
</protein>
<dbReference type="AlphaFoldDB" id="A0A367JSB5"/>
<gene>
    <name evidence="6" type="primary">FANCD2_2</name>
    <name evidence="6" type="ORF">CU098_002589</name>
</gene>
<dbReference type="PANTHER" id="PTHR32086:SF0">
    <property type="entry name" value="FANCONI ANEMIA GROUP D2 PROTEIN"/>
    <property type="match status" value="1"/>
</dbReference>
<evidence type="ECO:0000313" key="7">
    <source>
        <dbReference type="Proteomes" id="UP000253551"/>
    </source>
</evidence>
<dbReference type="GO" id="GO:0005634">
    <property type="term" value="C:nucleus"/>
    <property type="evidence" value="ECO:0007669"/>
    <property type="project" value="UniProtKB-SubCell"/>
</dbReference>
<dbReference type="GO" id="GO:0036297">
    <property type="term" value="P:interstrand cross-link repair"/>
    <property type="evidence" value="ECO:0007669"/>
    <property type="project" value="TreeGrafter"/>
</dbReference>
<dbReference type="GO" id="GO:0000793">
    <property type="term" value="C:condensed chromosome"/>
    <property type="evidence" value="ECO:0007669"/>
    <property type="project" value="TreeGrafter"/>
</dbReference>
<dbReference type="Pfam" id="PF14631">
    <property type="entry name" value="FancD2"/>
    <property type="match status" value="1"/>
</dbReference>
<evidence type="ECO:0000313" key="6">
    <source>
        <dbReference type="EMBL" id="RCH92843.1"/>
    </source>
</evidence>
<evidence type="ECO:0000256" key="4">
    <source>
        <dbReference type="ARBA" id="ARBA00023242"/>
    </source>
</evidence>
<comment type="subcellular location">
    <subcellularLocation>
        <location evidence="1">Nucleus</location>
    </subcellularLocation>
</comment>
<comment type="similarity">
    <text evidence="5">Belongs to the Fanconi anemia protein FANCD2 family.</text>
</comment>
<keyword evidence="2" id="KW-1017">Isopeptide bond</keyword>
<dbReference type="STRING" id="4846.A0A367JSB5"/>
<reference evidence="6 7" key="1">
    <citation type="journal article" date="2018" name="G3 (Bethesda)">
        <title>Phylogenetic and Phylogenomic Definition of Rhizopus Species.</title>
        <authorList>
            <person name="Gryganskyi A.P."/>
            <person name="Golan J."/>
            <person name="Dolatabadi S."/>
            <person name="Mondo S."/>
            <person name="Robb S."/>
            <person name="Idnurm A."/>
            <person name="Muszewska A."/>
            <person name="Steczkiewicz K."/>
            <person name="Masonjones S."/>
            <person name="Liao H.L."/>
            <person name="Gajdeczka M.T."/>
            <person name="Anike F."/>
            <person name="Vuek A."/>
            <person name="Anishchenko I.M."/>
            <person name="Voigt K."/>
            <person name="de Hoog G.S."/>
            <person name="Smith M.E."/>
            <person name="Heitman J."/>
            <person name="Vilgalys R."/>
            <person name="Stajich J.E."/>
        </authorList>
    </citation>
    <scope>NUCLEOTIDE SEQUENCE [LARGE SCALE GENOMIC DNA]</scope>
    <source>
        <strain evidence="6 7">LSU 92-RS-03</strain>
    </source>
</reference>
<dbReference type="InterPro" id="IPR029448">
    <property type="entry name" value="FANCD2"/>
</dbReference>
<dbReference type="GO" id="GO:0007129">
    <property type="term" value="P:homologous chromosome pairing at meiosis"/>
    <property type="evidence" value="ECO:0007669"/>
    <property type="project" value="TreeGrafter"/>
</dbReference>
<dbReference type="OrthoDB" id="27031at2759"/>
<dbReference type="PANTHER" id="PTHR32086">
    <property type="entry name" value="FANCONI ANEMIA GROUP D2 PROTEIN"/>
    <property type="match status" value="1"/>
</dbReference>
<dbReference type="SUPFAM" id="SSF48371">
    <property type="entry name" value="ARM repeat"/>
    <property type="match status" value="1"/>
</dbReference>